<gene>
    <name evidence="1" type="ORF">NQ318_017962</name>
</gene>
<proteinExistence type="predicted"/>
<organism evidence="1 2">
    <name type="scientific">Aromia moschata</name>
    <dbReference type="NCBI Taxonomy" id="1265417"/>
    <lineage>
        <taxon>Eukaryota</taxon>
        <taxon>Metazoa</taxon>
        <taxon>Ecdysozoa</taxon>
        <taxon>Arthropoda</taxon>
        <taxon>Hexapoda</taxon>
        <taxon>Insecta</taxon>
        <taxon>Pterygota</taxon>
        <taxon>Neoptera</taxon>
        <taxon>Endopterygota</taxon>
        <taxon>Coleoptera</taxon>
        <taxon>Polyphaga</taxon>
        <taxon>Cucujiformia</taxon>
        <taxon>Chrysomeloidea</taxon>
        <taxon>Cerambycidae</taxon>
        <taxon>Cerambycinae</taxon>
        <taxon>Callichromatini</taxon>
        <taxon>Aromia</taxon>
    </lineage>
</organism>
<evidence type="ECO:0000313" key="1">
    <source>
        <dbReference type="EMBL" id="KAJ8945517.1"/>
    </source>
</evidence>
<evidence type="ECO:0000313" key="2">
    <source>
        <dbReference type="Proteomes" id="UP001162162"/>
    </source>
</evidence>
<dbReference type="Proteomes" id="UP001162162">
    <property type="component" value="Unassembled WGS sequence"/>
</dbReference>
<protein>
    <submittedName>
        <fullName evidence="1">Uncharacterized protein</fullName>
    </submittedName>
</protein>
<name>A0AAV8Y423_9CUCU</name>
<dbReference type="EMBL" id="JAPWTK010000214">
    <property type="protein sequence ID" value="KAJ8945517.1"/>
    <property type="molecule type" value="Genomic_DNA"/>
</dbReference>
<reference evidence="1" key="1">
    <citation type="journal article" date="2023" name="Insect Mol. Biol.">
        <title>Genome sequencing provides insights into the evolution of gene families encoding plant cell wall-degrading enzymes in longhorned beetles.</title>
        <authorList>
            <person name="Shin N.R."/>
            <person name="Okamura Y."/>
            <person name="Kirsch R."/>
            <person name="Pauchet Y."/>
        </authorList>
    </citation>
    <scope>NUCLEOTIDE SEQUENCE</scope>
    <source>
        <strain evidence="1">AMC_N1</strain>
    </source>
</reference>
<accession>A0AAV8Y423</accession>
<dbReference type="AlphaFoldDB" id="A0AAV8Y423"/>
<sequence>MMNTENREVLQTITSCNNVVSKKSQNYKNFKPQMRGKGVNLNE</sequence>
<keyword evidence="2" id="KW-1185">Reference proteome</keyword>
<comment type="caution">
    <text evidence="1">The sequence shown here is derived from an EMBL/GenBank/DDBJ whole genome shotgun (WGS) entry which is preliminary data.</text>
</comment>